<comment type="caution">
    <text evidence="1">The sequence shown here is derived from an EMBL/GenBank/DDBJ whole genome shotgun (WGS) entry which is preliminary data.</text>
</comment>
<proteinExistence type="predicted"/>
<dbReference type="Proteomes" id="UP001234297">
    <property type="component" value="Chromosome 3"/>
</dbReference>
<dbReference type="EMBL" id="CM056811">
    <property type="protein sequence ID" value="KAJ8638562.1"/>
    <property type="molecule type" value="Genomic_DNA"/>
</dbReference>
<reference evidence="1 2" key="1">
    <citation type="journal article" date="2022" name="Hortic Res">
        <title>A haplotype resolved chromosomal level avocado genome allows analysis of novel avocado genes.</title>
        <authorList>
            <person name="Nath O."/>
            <person name="Fletcher S.J."/>
            <person name="Hayward A."/>
            <person name="Shaw L.M."/>
            <person name="Masouleh A.K."/>
            <person name="Furtado A."/>
            <person name="Henry R.J."/>
            <person name="Mitter N."/>
        </authorList>
    </citation>
    <scope>NUCLEOTIDE SEQUENCE [LARGE SCALE GENOMIC DNA]</scope>
    <source>
        <strain evidence="2">cv. Hass</strain>
    </source>
</reference>
<evidence type="ECO:0000313" key="2">
    <source>
        <dbReference type="Proteomes" id="UP001234297"/>
    </source>
</evidence>
<organism evidence="1 2">
    <name type="scientific">Persea americana</name>
    <name type="common">Avocado</name>
    <dbReference type="NCBI Taxonomy" id="3435"/>
    <lineage>
        <taxon>Eukaryota</taxon>
        <taxon>Viridiplantae</taxon>
        <taxon>Streptophyta</taxon>
        <taxon>Embryophyta</taxon>
        <taxon>Tracheophyta</taxon>
        <taxon>Spermatophyta</taxon>
        <taxon>Magnoliopsida</taxon>
        <taxon>Magnoliidae</taxon>
        <taxon>Laurales</taxon>
        <taxon>Lauraceae</taxon>
        <taxon>Persea</taxon>
    </lineage>
</organism>
<gene>
    <name evidence="1" type="ORF">MRB53_012829</name>
</gene>
<sequence>MVQYDLGRCRYNADVNAGFRNLSSTGLKGEIATSLANVKSIQSLDLSWNNLTGPIPNFLGDLPSLSLLNLSGNQLDGLVPPNLLEKVNKGSLQLSPTWVRMLFQESLIRTPLESKRPRYISEILRGINSGATGEYGTSRRRHHGLVAGFISINCGMVEGSTHIEIINTTYQSDAKYIETGVNHNLSKAFLPATILQQLYSNVRSFPSGSRNCYNLSEITKGTKYLLRVHLWYGNYDGRNSTPQFDIYIGVNRWMIINDRSSVPFVKEIILMAKMNYVSVCLLNTGLGIPFISAIELRPLNNSMYKVVNETHSLERWDQYDFGRPRYNNTDVNAGISSIVYIDAYSELHSQPTKTRKKEKTLVVIISGPLLIFRPSANTPAETVNLLHLTILTSLCPTSNLRNIKIYSSRLSLPEAKPRLSSPDQHACKDLSIEPTCYLTQLQLANSLINSSNHQPINSLTTCPPETPSSTAATGGTRTPSAAPAPLPIGGFSTSARASSKVRRAPTSRSVQQDGIIQLVIEIVAAKIDKFERFAAGERQRDLPEEMVVAQIEDF</sequence>
<evidence type="ECO:0000313" key="1">
    <source>
        <dbReference type="EMBL" id="KAJ8638562.1"/>
    </source>
</evidence>
<keyword evidence="2" id="KW-1185">Reference proteome</keyword>
<accession>A0ACC2LYK3</accession>
<name>A0ACC2LYK3_PERAE</name>
<protein>
    <submittedName>
        <fullName evidence="1">Uncharacterized protein</fullName>
    </submittedName>
</protein>